<gene>
    <name evidence="3" type="ORF">ACFSJG_10695</name>
</gene>
<dbReference type="PANTHER" id="PTHR43767">
    <property type="entry name" value="LONG-CHAIN-FATTY-ACID--COA LIGASE"/>
    <property type="match status" value="1"/>
</dbReference>
<comment type="caution">
    <text evidence="3">The sequence shown here is derived from an EMBL/GenBank/DDBJ whole genome shotgun (WGS) entry which is preliminary data.</text>
</comment>
<dbReference type="SUPFAM" id="SSF56801">
    <property type="entry name" value="Acetyl-CoA synthetase-like"/>
    <property type="match status" value="1"/>
</dbReference>
<feature type="domain" description="AMP-binding enzyme C-terminal" evidence="2">
    <location>
        <begin position="440"/>
        <end position="516"/>
    </location>
</feature>
<dbReference type="PROSITE" id="PS00455">
    <property type="entry name" value="AMP_BINDING"/>
    <property type="match status" value="1"/>
</dbReference>
<dbReference type="InterPro" id="IPR020845">
    <property type="entry name" value="AMP-binding_CS"/>
</dbReference>
<dbReference type="InterPro" id="IPR000873">
    <property type="entry name" value="AMP-dep_synth/lig_dom"/>
</dbReference>
<evidence type="ECO:0000259" key="2">
    <source>
        <dbReference type="Pfam" id="PF13193"/>
    </source>
</evidence>
<accession>A0ABW4P405</accession>
<feature type="domain" description="AMP-dependent synthetase/ligase" evidence="1">
    <location>
        <begin position="9"/>
        <end position="386"/>
    </location>
</feature>
<dbReference type="RefSeq" id="WP_378485182.1">
    <property type="nucleotide sequence ID" value="NZ_JBHUFB010000009.1"/>
</dbReference>
<dbReference type="InterPro" id="IPR042099">
    <property type="entry name" value="ANL_N_sf"/>
</dbReference>
<evidence type="ECO:0000313" key="3">
    <source>
        <dbReference type="EMBL" id="MFD1812684.1"/>
    </source>
</evidence>
<evidence type="ECO:0000313" key="4">
    <source>
        <dbReference type="Proteomes" id="UP001597286"/>
    </source>
</evidence>
<sequence>MSLNLADLFEAAADTVPERTAIVCGDERLTYAELDAASNRLAHHLADEGIGPGDHVGMYMRNSIEFVEALLACLKVRAVPINVNYRYVDAELAYLFSNAEMVAVVADGEFAATTAAVLPQAPTVRHVVTIGDTGDVEWGDVTAVDFHAAVAAQSGARDFPERSADDLFIVYTGGTTGMPKGVMWRQEDFFHAALSGGNPFGDPYDGTEALAAAVPHIPPMTWVLTAPLIHGAALYSVFTAFCLGATHALMPRFDAEEALRIVERERATTLTVVGDAMARPVADVITQRGSDFDLSSLLVVSSGGALFSLSVREQLVAEMPGLTVRDGFGASESGVDGNLEIGADGLMRIAAKPNVRVLDENRRPVAPGSDEIGYIARSGNVPLGYWGDAEKTAATFPVVDGVRTAVLGDMGRVEADGRIVLLGRGSTCINTGGEKVYPEEVEMAIKSHPAVLDALVAGIDDERYGQRVGAVVQARDGFDLPELDELIAHVSTQVARYKAPRSMVAVDAIVRSPAGKADYRWAKATLQEQAAAL</sequence>
<dbReference type="PANTHER" id="PTHR43767:SF10">
    <property type="entry name" value="SURFACTIN SYNTHASE SUBUNIT 1"/>
    <property type="match status" value="1"/>
</dbReference>
<dbReference type="NCBIfam" id="NF005863">
    <property type="entry name" value="PRK07798.1"/>
    <property type="match status" value="1"/>
</dbReference>
<dbReference type="Pfam" id="PF13193">
    <property type="entry name" value="AMP-binding_C"/>
    <property type="match status" value="1"/>
</dbReference>
<evidence type="ECO:0000259" key="1">
    <source>
        <dbReference type="Pfam" id="PF00501"/>
    </source>
</evidence>
<organism evidence="3 4">
    <name type="scientific">Rhodococcus gannanensis</name>
    <dbReference type="NCBI Taxonomy" id="1960308"/>
    <lineage>
        <taxon>Bacteria</taxon>
        <taxon>Bacillati</taxon>
        <taxon>Actinomycetota</taxon>
        <taxon>Actinomycetes</taxon>
        <taxon>Mycobacteriales</taxon>
        <taxon>Nocardiaceae</taxon>
        <taxon>Rhodococcus</taxon>
    </lineage>
</organism>
<name>A0ABW4P405_9NOCA</name>
<dbReference type="EMBL" id="JBHUFB010000009">
    <property type="protein sequence ID" value="MFD1812684.1"/>
    <property type="molecule type" value="Genomic_DNA"/>
</dbReference>
<proteinExistence type="predicted"/>
<keyword evidence="4" id="KW-1185">Reference proteome</keyword>
<dbReference type="InterPro" id="IPR045851">
    <property type="entry name" value="AMP-bd_C_sf"/>
</dbReference>
<protein>
    <submittedName>
        <fullName evidence="3">Acyl-CoA synthetase</fullName>
    </submittedName>
</protein>
<dbReference type="Gene3D" id="3.40.50.12780">
    <property type="entry name" value="N-terminal domain of ligase-like"/>
    <property type="match status" value="1"/>
</dbReference>
<dbReference type="Proteomes" id="UP001597286">
    <property type="component" value="Unassembled WGS sequence"/>
</dbReference>
<dbReference type="InterPro" id="IPR025110">
    <property type="entry name" value="AMP-bd_C"/>
</dbReference>
<dbReference type="Gene3D" id="3.30.300.30">
    <property type="match status" value="1"/>
</dbReference>
<dbReference type="InterPro" id="IPR050237">
    <property type="entry name" value="ATP-dep_AMP-bd_enzyme"/>
</dbReference>
<reference evidence="4" key="1">
    <citation type="journal article" date="2019" name="Int. J. Syst. Evol. Microbiol.">
        <title>The Global Catalogue of Microorganisms (GCM) 10K type strain sequencing project: providing services to taxonomists for standard genome sequencing and annotation.</title>
        <authorList>
            <consortium name="The Broad Institute Genomics Platform"/>
            <consortium name="The Broad Institute Genome Sequencing Center for Infectious Disease"/>
            <person name="Wu L."/>
            <person name="Ma J."/>
        </authorList>
    </citation>
    <scope>NUCLEOTIDE SEQUENCE [LARGE SCALE GENOMIC DNA]</scope>
    <source>
        <strain evidence="4">DT72</strain>
    </source>
</reference>
<dbReference type="Pfam" id="PF00501">
    <property type="entry name" value="AMP-binding"/>
    <property type="match status" value="1"/>
</dbReference>